<dbReference type="PIRSF" id="PIRSF004486">
    <property type="entry name" value="MraW"/>
    <property type="match status" value="1"/>
</dbReference>
<dbReference type="Pfam" id="PF01795">
    <property type="entry name" value="Methyltransf_5"/>
    <property type="match status" value="1"/>
</dbReference>
<keyword evidence="6 7" id="KW-0949">S-adenosyl-L-methionine</keyword>
<comment type="similarity">
    <text evidence="1 7">Belongs to the methyltransferase superfamily. RsmH family.</text>
</comment>
<feature type="binding site" evidence="7">
    <location>
        <position position="105"/>
    </location>
    <ligand>
        <name>S-adenosyl-L-methionine</name>
        <dbReference type="ChEBI" id="CHEBI:59789"/>
    </ligand>
</feature>
<keyword evidence="2 7" id="KW-0963">Cytoplasm</keyword>
<accession>A0ABZ2RUE3</accession>
<reference evidence="8" key="1">
    <citation type="submission" date="2024-03" db="EMBL/GenBank/DDBJ databases">
        <title>Complete genome sequence of Mycoplasma gypis type strain B1/T1.</title>
        <authorList>
            <person name="Spergser J."/>
        </authorList>
    </citation>
    <scope>NUCLEOTIDE SEQUENCE [LARGE SCALE GENOMIC DNA]</scope>
    <source>
        <strain evidence="8">B1/T1</strain>
    </source>
</reference>
<feature type="binding site" evidence="7">
    <location>
        <position position="98"/>
    </location>
    <ligand>
        <name>S-adenosyl-L-methionine</name>
        <dbReference type="ChEBI" id="CHEBI:59789"/>
    </ligand>
</feature>
<proteinExistence type="inferred from homology"/>
<comment type="subcellular location">
    <subcellularLocation>
        <location evidence="7">Cytoplasm</location>
    </subcellularLocation>
</comment>
<evidence type="ECO:0000256" key="3">
    <source>
        <dbReference type="ARBA" id="ARBA00022552"/>
    </source>
</evidence>
<evidence type="ECO:0000256" key="2">
    <source>
        <dbReference type="ARBA" id="ARBA00022490"/>
    </source>
</evidence>
<dbReference type="GO" id="GO:0032259">
    <property type="term" value="P:methylation"/>
    <property type="evidence" value="ECO:0007669"/>
    <property type="project" value="UniProtKB-KW"/>
</dbReference>
<feature type="binding site" evidence="7">
    <location>
        <position position="50"/>
    </location>
    <ligand>
        <name>S-adenosyl-L-methionine</name>
        <dbReference type="ChEBI" id="CHEBI:59789"/>
    </ligand>
</feature>
<dbReference type="GO" id="GO:0008168">
    <property type="term" value="F:methyltransferase activity"/>
    <property type="evidence" value="ECO:0007669"/>
    <property type="project" value="UniProtKB-KW"/>
</dbReference>
<evidence type="ECO:0000256" key="7">
    <source>
        <dbReference type="HAMAP-Rule" id="MF_01007"/>
    </source>
</evidence>
<sequence>MKHIPVLLKESIEALNIKPDGIYVDLTLGRAGHSKEILKKLTKGHLYCFDKDQQAIDESYEILQKISPNFTLIKSDFGQMASELEKRGVTRVDGILADLGISSPQIDDAERGFSYSKDAKLDMRMDKSQEISAFDIVNKTSEAQLLRILQKNADVKLANKVAKAICNNRLINTTLELCEVIKNAYPAAILRQKNPYRAIFQAIRIEVNNEFESIKQMLPQATKILSQNGRLAIISFHSLEDRIIKKFFTSLKINSDTYKLPVQIDEKYRFKKVVVTEAEAEQNYRSRSATLRILEKLG</sequence>
<dbReference type="InterPro" id="IPR023397">
    <property type="entry name" value="SAM-dep_MeTrfase_MraW_recog"/>
</dbReference>
<dbReference type="InterPro" id="IPR002903">
    <property type="entry name" value="RsmH"/>
</dbReference>
<gene>
    <name evidence="7 8" type="primary">rsmH</name>
    <name evidence="8" type="ORF">WG616_01950</name>
</gene>
<dbReference type="Gene3D" id="3.40.50.150">
    <property type="entry name" value="Vaccinia Virus protein VP39"/>
    <property type="match status" value="1"/>
</dbReference>
<keyword evidence="3 7" id="KW-0698">rRNA processing</keyword>
<evidence type="ECO:0000256" key="5">
    <source>
        <dbReference type="ARBA" id="ARBA00022679"/>
    </source>
</evidence>
<dbReference type="HAMAP" id="MF_01007">
    <property type="entry name" value="16SrRNA_methyltr_H"/>
    <property type="match status" value="1"/>
</dbReference>
<protein>
    <recommendedName>
        <fullName evidence="7">Ribosomal RNA small subunit methyltransferase H</fullName>
        <ecNumber evidence="7">2.1.1.199</ecNumber>
    </recommendedName>
    <alternativeName>
        <fullName evidence="7">16S rRNA m(4)C1402 methyltransferase</fullName>
    </alternativeName>
    <alternativeName>
        <fullName evidence="7">rRNA (cytosine-N(4)-)-methyltransferase RsmH</fullName>
    </alternativeName>
</protein>
<dbReference type="EMBL" id="CP148066">
    <property type="protein sequence ID" value="WXL28734.1"/>
    <property type="molecule type" value="Genomic_DNA"/>
</dbReference>
<dbReference type="PANTHER" id="PTHR11265">
    <property type="entry name" value="S-ADENOSYL-METHYLTRANSFERASE MRAW"/>
    <property type="match status" value="1"/>
</dbReference>
<feature type="binding site" evidence="7">
    <location>
        <begin position="31"/>
        <end position="33"/>
    </location>
    <ligand>
        <name>S-adenosyl-L-methionine</name>
        <dbReference type="ChEBI" id="CHEBI:59789"/>
    </ligand>
</feature>
<dbReference type="EC" id="2.1.1.199" evidence="7"/>
<evidence type="ECO:0000256" key="1">
    <source>
        <dbReference type="ARBA" id="ARBA00010396"/>
    </source>
</evidence>
<evidence type="ECO:0000313" key="8">
    <source>
        <dbReference type="EMBL" id="WXL28734.1"/>
    </source>
</evidence>
<keyword evidence="9" id="KW-1185">Reference proteome</keyword>
<keyword evidence="4 7" id="KW-0489">Methyltransferase</keyword>
<evidence type="ECO:0000256" key="6">
    <source>
        <dbReference type="ARBA" id="ARBA00022691"/>
    </source>
</evidence>
<dbReference type="PANTHER" id="PTHR11265:SF0">
    <property type="entry name" value="12S RRNA N4-METHYLCYTIDINE METHYLTRANSFERASE"/>
    <property type="match status" value="1"/>
</dbReference>
<dbReference type="Proteomes" id="UP001460679">
    <property type="component" value="Chromosome"/>
</dbReference>
<evidence type="ECO:0000313" key="9">
    <source>
        <dbReference type="Proteomes" id="UP001460679"/>
    </source>
</evidence>
<comment type="catalytic activity">
    <reaction evidence="7">
        <text>cytidine(1402) in 16S rRNA + S-adenosyl-L-methionine = N(4)-methylcytidine(1402) in 16S rRNA + S-adenosyl-L-homocysteine + H(+)</text>
        <dbReference type="Rhea" id="RHEA:42928"/>
        <dbReference type="Rhea" id="RHEA-COMP:10286"/>
        <dbReference type="Rhea" id="RHEA-COMP:10287"/>
        <dbReference type="ChEBI" id="CHEBI:15378"/>
        <dbReference type="ChEBI" id="CHEBI:57856"/>
        <dbReference type="ChEBI" id="CHEBI:59789"/>
        <dbReference type="ChEBI" id="CHEBI:74506"/>
        <dbReference type="ChEBI" id="CHEBI:82748"/>
        <dbReference type="EC" id="2.1.1.199"/>
    </reaction>
</comment>
<feature type="binding site" evidence="7">
    <location>
        <position position="77"/>
    </location>
    <ligand>
        <name>S-adenosyl-L-methionine</name>
        <dbReference type="ChEBI" id="CHEBI:59789"/>
    </ligand>
</feature>
<dbReference type="SUPFAM" id="SSF53335">
    <property type="entry name" value="S-adenosyl-L-methionine-dependent methyltransferases"/>
    <property type="match status" value="1"/>
</dbReference>
<dbReference type="SUPFAM" id="SSF81799">
    <property type="entry name" value="Putative methyltransferase TM0872, insert domain"/>
    <property type="match status" value="1"/>
</dbReference>
<organism evidence="8 9">
    <name type="scientific">[Mycoplasma] gypis</name>
    <dbReference type="NCBI Taxonomy" id="92404"/>
    <lineage>
        <taxon>Bacteria</taxon>
        <taxon>Bacillati</taxon>
        <taxon>Mycoplasmatota</taxon>
        <taxon>Mycoplasmoidales</taxon>
        <taxon>Metamycoplasmataceae</taxon>
        <taxon>Metamycoplasma</taxon>
    </lineage>
</organism>
<comment type="function">
    <text evidence="7">Specifically methylates the N4 position of cytidine in position 1402 (C1402) of 16S rRNA.</text>
</comment>
<keyword evidence="5 7" id="KW-0808">Transferase</keyword>
<dbReference type="NCBIfam" id="TIGR00006">
    <property type="entry name" value="16S rRNA (cytosine(1402)-N(4))-methyltransferase RsmH"/>
    <property type="match status" value="1"/>
</dbReference>
<dbReference type="InterPro" id="IPR029063">
    <property type="entry name" value="SAM-dependent_MTases_sf"/>
</dbReference>
<evidence type="ECO:0000256" key="4">
    <source>
        <dbReference type="ARBA" id="ARBA00022603"/>
    </source>
</evidence>
<name>A0ABZ2RUE3_9BACT</name>
<dbReference type="Gene3D" id="1.10.150.170">
    <property type="entry name" value="Putative methyltransferase TM0872, insert domain"/>
    <property type="match status" value="1"/>
</dbReference>
<dbReference type="RefSeq" id="WP_205498683.1">
    <property type="nucleotide sequence ID" value="NZ_CP148066.1"/>
</dbReference>